<comment type="caution">
    <text evidence="4">The sequence shown here is derived from an EMBL/GenBank/DDBJ whole genome shotgun (WGS) entry which is preliminary data.</text>
</comment>
<keyword evidence="5" id="KW-1185">Reference proteome</keyword>
<dbReference type="SUPFAM" id="SSF57756">
    <property type="entry name" value="Retrovirus zinc finger-like domains"/>
    <property type="match status" value="1"/>
</dbReference>
<reference evidence="4" key="1">
    <citation type="journal article" date="2021" name="Sci. Adv.">
        <title>The American lobster genome reveals insights on longevity, neural, and immune adaptations.</title>
        <authorList>
            <person name="Polinski J.M."/>
            <person name="Zimin A.V."/>
            <person name="Clark K.F."/>
            <person name="Kohn A.B."/>
            <person name="Sadowski N."/>
            <person name="Timp W."/>
            <person name="Ptitsyn A."/>
            <person name="Khanna P."/>
            <person name="Romanova D.Y."/>
            <person name="Williams P."/>
            <person name="Greenwood S.J."/>
            <person name="Moroz L.L."/>
            <person name="Walt D.R."/>
            <person name="Bodnar A.G."/>
        </authorList>
    </citation>
    <scope>NUCLEOTIDE SEQUENCE</scope>
    <source>
        <strain evidence="4">GMGI-L3</strain>
    </source>
</reference>
<keyword evidence="1" id="KW-0479">Metal-binding</keyword>
<proteinExistence type="predicted"/>
<dbReference type="GO" id="GO:0003676">
    <property type="term" value="F:nucleic acid binding"/>
    <property type="evidence" value="ECO:0007669"/>
    <property type="project" value="InterPro"/>
</dbReference>
<dbReference type="GO" id="GO:0008270">
    <property type="term" value="F:zinc ion binding"/>
    <property type="evidence" value="ECO:0007669"/>
    <property type="project" value="UniProtKB-KW"/>
</dbReference>
<dbReference type="AlphaFoldDB" id="A0A8J5N9I1"/>
<keyword evidence="1" id="KW-0863">Zinc-finger</keyword>
<dbReference type="EMBL" id="JAHLQT010003272">
    <property type="protein sequence ID" value="KAG7176496.1"/>
    <property type="molecule type" value="Genomic_DNA"/>
</dbReference>
<protein>
    <submittedName>
        <fullName evidence="4">Putative Zinc knuckle-containing protein 19</fullName>
    </submittedName>
</protein>
<keyword evidence="1" id="KW-0862">Zinc</keyword>
<evidence type="ECO:0000256" key="2">
    <source>
        <dbReference type="SAM" id="MobiDB-lite"/>
    </source>
</evidence>
<feature type="compositionally biased region" description="Basic and acidic residues" evidence="2">
    <location>
        <begin position="232"/>
        <end position="259"/>
    </location>
</feature>
<dbReference type="Pfam" id="PF00098">
    <property type="entry name" value="zf-CCHC"/>
    <property type="match status" value="1"/>
</dbReference>
<feature type="region of interest" description="Disordered" evidence="2">
    <location>
        <begin position="124"/>
        <end position="160"/>
    </location>
</feature>
<accession>A0A8J5N9I1</accession>
<dbReference type="PROSITE" id="PS50158">
    <property type="entry name" value="ZF_CCHC"/>
    <property type="match status" value="1"/>
</dbReference>
<dbReference type="InterPro" id="IPR036875">
    <property type="entry name" value="Znf_CCHC_sf"/>
</dbReference>
<dbReference type="InterPro" id="IPR001878">
    <property type="entry name" value="Znf_CCHC"/>
</dbReference>
<evidence type="ECO:0000313" key="4">
    <source>
        <dbReference type="EMBL" id="KAG7176496.1"/>
    </source>
</evidence>
<evidence type="ECO:0000256" key="1">
    <source>
        <dbReference type="PROSITE-ProRule" id="PRU00047"/>
    </source>
</evidence>
<dbReference type="Gene3D" id="4.10.60.10">
    <property type="entry name" value="Zinc finger, CCHC-type"/>
    <property type="match status" value="1"/>
</dbReference>
<evidence type="ECO:0000259" key="3">
    <source>
        <dbReference type="PROSITE" id="PS50158"/>
    </source>
</evidence>
<feature type="domain" description="CCHC-type" evidence="3">
    <location>
        <begin position="45"/>
        <end position="58"/>
    </location>
</feature>
<organism evidence="4 5">
    <name type="scientific">Homarus americanus</name>
    <name type="common">American lobster</name>
    <dbReference type="NCBI Taxonomy" id="6706"/>
    <lineage>
        <taxon>Eukaryota</taxon>
        <taxon>Metazoa</taxon>
        <taxon>Ecdysozoa</taxon>
        <taxon>Arthropoda</taxon>
        <taxon>Crustacea</taxon>
        <taxon>Multicrustacea</taxon>
        <taxon>Malacostraca</taxon>
        <taxon>Eumalacostraca</taxon>
        <taxon>Eucarida</taxon>
        <taxon>Decapoda</taxon>
        <taxon>Pleocyemata</taxon>
        <taxon>Astacidea</taxon>
        <taxon>Nephropoidea</taxon>
        <taxon>Nephropidae</taxon>
        <taxon>Homarus</taxon>
    </lineage>
</organism>
<evidence type="ECO:0000313" key="5">
    <source>
        <dbReference type="Proteomes" id="UP000747542"/>
    </source>
</evidence>
<feature type="compositionally biased region" description="Polar residues" evidence="2">
    <location>
        <begin position="138"/>
        <end position="147"/>
    </location>
</feature>
<feature type="compositionally biased region" description="Basic and acidic residues" evidence="2">
    <location>
        <begin position="274"/>
        <end position="299"/>
    </location>
</feature>
<dbReference type="SMART" id="SM00343">
    <property type="entry name" value="ZnF_C2HC"/>
    <property type="match status" value="1"/>
</dbReference>
<sequence length="305" mass="33634">MRGPAAGLLNGTRTFKVNLKNNIPSSVTVGGHSVTFLYAGQRKTCYKCGHEGHLAVDCHTEEVDKVNIFNEEDFPAKQLSGEIHSSRAGVKEGVESVTVSLVPATTRHGVETEEVPVQTISQDAVDPEGTTHPDCSENAAQETSTTCEAKIHTERNNVDQSKGKISCENMEYDKADDTEATNMTRTECEVARGENKDRMEEIDCTKQNKNNENQSNLSGQVNSQTGNGFECGKGRKDDGKKMDPIAKDDSRWEKVEHVQSWKVRAVSGSQVMLSKRDGKEIAKKEENKGDNSTDEEEKRGVKRNK</sequence>
<feature type="non-terminal residue" evidence="4">
    <location>
        <position position="305"/>
    </location>
</feature>
<feature type="compositionally biased region" description="Polar residues" evidence="2">
    <location>
        <begin position="207"/>
        <end position="227"/>
    </location>
</feature>
<gene>
    <name evidence="4" type="ORF">Hamer_G026946</name>
</gene>
<name>A0A8J5N9I1_HOMAM</name>
<feature type="region of interest" description="Disordered" evidence="2">
    <location>
        <begin position="206"/>
        <end position="305"/>
    </location>
</feature>
<dbReference type="Proteomes" id="UP000747542">
    <property type="component" value="Unassembled WGS sequence"/>
</dbReference>